<dbReference type="EMBL" id="JAPEIS010000014">
    <property type="protein sequence ID" value="KAJ8059593.1"/>
    <property type="molecule type" value="Genomic_DNA"/>
</dbReference>
<feature type="compositionally biased region" description="Low complexity" evidence="1">
    <location>
        <begin position="16"/>
        <end position="28"/>
    </location>
</feature>
<sequence>MSTIGNLSSSSRRRSNVSSISNVSSNYSKESTGGTPSPRSPRIITSRPPRISPSISDEDTELPKRKTTWLEKVDEIRSLWNYWIATLRSPSVTRLVRNGLLISGFFLIAVSLISWDRIEWNKINIMLRTSYFKETPAWETLVGRNKEKKGIMPESKHFELDNDDLRRDPMYEMVLPLNALTKLNIGPELDALQGAYADTGYTIINLTSSIPALSVDAPDLSTTLRRFRNFTWNFSEAIGDYGGSLEIILNELQQESKDLGIALSKIQPEYTWQNHSDSEQGRKIAAVWITHYEWLKREIDNIWEDTLKFQDEIKDAINQRINLEKEFDIAQPRMTKEAKKRDLENFDFPAAYKLLRRFNSTNSPASGDKTIDGYERRLEDIILSTSSALELANGEIKNVLEKLQRSQIQKSTMESQNETDENGNETNNASSLALFEIPKLEQQIEALTATYESYVQVKIYLNDMKHDLEQRLKGKAHASKERIQVYDYVLSGQQDDDYMKRQSDKVKEINEKNEERKRLKEQRRMEQEGKDKNWKPWHW</sequence>
<protein>
    <submittedName>
        <fullName evidence="2">Uncharacterized protein</fullName>
    </submittedName>
</protein>
<comment type="caution">
    <text evidence="2">The sequence shown here is derived from an EMBL/GenBank/DDBJ whole genome shotgun (WGS) entry which is preliminary data.</text>
</comment>
<feature type="compositionally biased region" description="Polar residues" evidence="1">
    <location>
        <begin position="407"/>
        <end position="416"/>
    </location>
</feature>
<feature type="region of interest" description="Disordered" evidence="1">
    <location>
        <begin position="497"/>
        <end position="539"/>
    </location>
</feature>
<organism evidence="2 3">
    <name type="scientific">Sclerotinia nivalis</name>
    <dbReference type="NCBI Taxonomy" id="352851"/>
    <lineage>
        <taxon>Eukaryota</taxon>
        <taxon>Fungi</taxon>
        <taxon>Dikarya</taxon>
        <taxon>Ascomycota</taxon>
        <taxon>Pezizomycotina</taxon>
        <taxon>Leotiomycetes</taxon>
        <taxon>Helotiales</taxon>
        <taxon>Sclerotiniaceae</taxon>
        <taxon>Sclerotinia</taxon>
    </lineage>
</organism>
<evidence type="ECO:0000313" key="2">
    <source>
        <dbReference type="EMBL" id="KAJ8059593.1"/>
    </source>
</evidence>
<proteinExistence type="predicted"/>
<feature type="region of interest" description="Disordered" evidence="1">
    <location>
        <begin position="1"/>
        <end position="60"/>
    </location>
</feature>
<reference evidence="2" key="1">
    <citation type="submission" date="2022-11" db="EMBL/GenBank/DDBJ databases">
        <title>Genome Resource of Sclerotinia nivalis Strain SnTB1, a Plant Pathogen Isolated from American Ginseng.</title>
        <authorList>
            <person name="Fan S."/>
        </authorList>
    </citation>
    <scope>NUCLEOTIDE SEQUENCE</scope>
    <source>
        <strain evidence="2">SnTB1</strain>
    </source>
</reference>
<evidence type="ECO:0000313" key="3">
    <source>
        <dbReference type="Proteomes" id="UP001152300"/>
    </source>
</evidence>
<gene>
    <name evidence="2" type="ORF">OCU04_011248</name>
</gene>
<feature type="compositionally biased region" description="Low complexity" evidence="1">
    <location>
        <begin position="35"/>
        <end position="55"/>
    </location>
</feature>
<keyword evidence="3" id="KW-1185">Reference proteome</keyword>
<name>A0A9X0AEW1_9HELO</name>
<feature type="region of interest" description="Disordered" evidence="1">
    <location>
        <begin position="407"/>
        <end position="427"/>
    </location>
</feature>
<dbReference type="OrthoDB" id="3551812at2759"/>
<accession>A0A9X0AEW1</accession>
<evidence type="ECO:0000256" key="1">
    <source>
        <dbReference type="SAM" id="MobiDB-lite"/>
    </source>
</evidence>
<dbReference type="Proteomes" id="UP001152300">
    <property type="component" value="Unassembled WGS sequence"/>
</dbReference>
<dbReference type="AlphaFoldDB" id="A0A9X0AEW1"/>